<keyword evidence="4 6" id="KW-0472">Membrane</keyword>
<feature type="transmembrane region" description="Helical" evidence="6">
    <location>
        <begin position="66"/>
        <end position="84"/>
    </location>
</feature>
<name>A0A6J6FGY0_9ZZZZ</name>
<dbReference type="Pfam" id="PF06781">
    <property type="entry name" value="CrgA"/>
    <property type="match status" value="1"/>
</dbReference>
<protein>
    <submittedName>
        <fullName evidence="7">Unannotated protein</fullName>
    </submittedName>
</protein>
<proteinExistence type="inferred from homology"/>
<dbReference type="InterPro" id="IPR009619">
    <property type="entry name" value="CrgA"/>
</dbReference>
<accession>A0A6J6FGY0</accession>
<dbReference type="EMBL" id="CAEZUE010000032">
    <property type="protein sequence ID" value="CAB4588192.1"/>
    <property type="molecule type" value="Genomic_DNA"/>
</dbReference>
<dbReference type="AlphaFoldDB" id="A0A6J6FGY0"/>
<dbReference type="HAMAP" id="MF_00631">
    <property type="entry name" value="CrgA"/>
    <property type="match status" value="1"/>
</dbReference>
<keyword evidence="1" id="KW-1003">Cell membrane</keyword>
<evidence type="ECO:0000313" key="7">
    <source>
        <dbReference type="EMBL" id="CAB4588192.1"/>
    </source>
</evidence>
<evidence type="ECO:0000256" key="5">
    <source>
        <dbReference type="SAM" id="MobiDB-lite"/>
    </source>
</evidence>
<feature type="transmembrane region" description="Helical" evidence="6">
    <location>
        <begin position="32"/>
        <end position="54"/>
    </location>
</feature>
<sequence length="87" mass="9590">MGMLVHMAEQDKSVRGASSDSATPRDQAPNPVWFKPIMFGFMLIGLLWIITFYVSAGALPIPGINAANIVIGFGLMFIGFLMTTRWR</sequence>
<evidence type="ECO:0000256" key="1">
    <source>
        <dbReference type="ARBA" id="ARBA00022475"/>
    </source>
</evidence>
<evidence type="ECO:0000256" key="2">
    <source>
        <dbReference type="ARBA" id="ARBA00022692"/>
    </source>
</evidence>
<keyword evidence="3 6" id="KW-1133">Transmembrane helix</keyword>
<evidence type="ECO:0000256" key="3">
    <source>
        <dbReference type="ARBA" id="ARBA00022989"/>
    </source>
</evidence>
<evidence type="ECO:0000256" key="6">
    <source>
        <dbReference type="SAM" id="Phobius"/>
    </source>
</evidence>
<gene>
    <name evidence="7" type="ORF">UFOPK1788_00368</name>
</gene>
<evidence type="ECO:0000256" key="4">
    <source>
        <dbReference type="ARBA" id="ARBA00023136"/>
    </source>
</evidence>
<reference evidence="7" key="1">
    <citation type="submission" date="2020-05" db="EMBL/GenBank/DDBJ databases">
        <authorList>
            <person name="Chiriac C."/>
            <person name="Salcher M."/>
            <person name="Ghai R."/>
            <person name="Kavagutti S V."/>
        </authorList>
    </citation>
    <scope>NUCLEOTIDE SEQUENCE</scope>
</reference>
<keyword evidence="2 6" id="KW-0812">Transmembrane</keyword>
<feature type="region of interest" description="Disordered" evidence="5">
    <location>
        <begin position="1"/>
        <end position="30"/>
    </location>
</feature>
<organism evidence="7">
    <name type="scientific">freshwater metagenome</name>
    <dbReference type="NCBI Taxonomy" id="449393"/>
    <lineage>
        <taxon>unclassified sequences</taxon>
        <taxon>metagenomes</taxon>
        <taxon>ecological metagenomes</taxon>
    </lineage>
</organism>